<dbReference type="Gene3D" id="1.10.10.10">
    <property type="entry name" value="Winged helix-like DNA-binding domain superfamily/Winged helix DNA-binding domain"/>
    <property type="match status" value="1"/>
</dbReference>
<evidence type="ECO:0000256" key="3">
    <source>
        <dbReference type="ARBA" id="ARBA00023125"/>
    </source>
</evidence>
<evidence type="ECO:0000256" key="7">
    <source>
        <dbReference type="ARBA" id="ARBA00047207"/>
    </source>
</evidence>
<gene>
    <name evidence="9" type="ORF">DW687_10210</name>
</gene>
<organism evidence="9 10">
    <name type="scientific">Anaerofustis stercorihominis</name>
    <dbReference type="NCBI Taxonomy" id="214853"/>
    <lineage>
        <taxon>Bacteria</taxon>
        <taxon>Bacillati</taxon>
        <taxon>Bacillota</taxon>
        <taxon>Clostridia</taxon>
        <taxon>Eubacteriales</taxon>
        <taxon>Eubacteriaceae</taxon>
        <taxon>Anaerofustis</taxon>
    </lineage>
</organism>
<dbReference type="InterPro" id="IPR055166">
    <property type="entry name" value="Transc_reg_Sar_Rot_HTH"/>
</dbReference>
<keyword evidence="3" id="KW-0238">DNA-binding</keyword>
<dbReference type="InterPro" id="IPR000835">
    <property type="entry name" value="HTH_MarR-typ"/>
</dbReference>
<dbReference type="GO" id="GO:0003700">
    <property type="term" value="F:DNA-binding transcription factor activity"/>
    <property type="evidence" value="ECO:0007669"/>
    <property type="project" value="InterPro"/>
</dbReference>
<proteinExistence type="inferred from homology"/>
<dbReference type="PRINTS" id="PR00598">
    <property type="entry name" value="HTHMARR"/>
</dbReference>
<evidence type="ECO:0000256" key="2">
    <source>
        <dbReference type="ARBA" id="ARBA00023015"/>
    </source>
</evidence>
<comment type="caution">
    <text evidence="9">The sequence shown here is derived from an EMBL/GenBank/DDBJ whole genome shotgun (WGS) entry which is preliminary data.</text>
</comment>
<evidence type="ECO:0000256" key="4">
    <source>
        <dbReference type="ARBA" id="ARBA00023163"/>
    </source>
</evidence>
<dbReference type="PANTHER" id="PTHR42756">
    <property type="entry name" value="TRANSCRIPTIONAL REGULATOR, MARR"/>
    <property type="match status" value="1"/>
</dbReference>
<dbReference type="PANTHER" id="PTHR42756:SF1">
    <property type="entry name" value="TRANSCRIPTIONAL REPRESSOR OF EMRAB OPERON"/>
    <property type="match status" value="1"/>
</dbReference>
<evidence type="ECO:0000259" key="8">
    <source>
        <dbReference type="PROSITE" id="PS50995"/>
    </source>
</evidence>
<dbReference type="AlphaFoldDB" id="A0A3E3DVT3"/>
<keyword evidence="4" id="KW-0804">Transcription</keyword>
<dbReference type="Pfam" id="PF22381">
    <property type="entry name" value="Staph_reg_Sar_Rot"/>
    <property type="match status" value="1"/>
</dbReference>
<dbReference type="Proteomes" id="UP000261212">
    <property type="component" value="Unassembled WGS sequence"/>
</dbReference>
<feature type="domain" description="HTH marR-type" evidence="8">
    <location>
        <begin position="1"/>
        <end position="143"/>
    </location>
</feature>
<accession>A0A3E3DVT3</accession>
<protein>
    <recommendedName>
        <fullName evidence="6">HTH-type transcriptional regulator SarZ</fullName>
    </recommendedName>
    <alternativeName>
        <fullName evidence="7">Staphylococcal accessory regulator Z</fullName>
    </alternativeName>
</protein>
<keyword evidence="2" id="KW-0805">Transcription regulation</keyword>
<evidence type="ECO:0000256" key="1">
    <source>
        <dbReference type="ARBA" id="ARBA00004496"/>
    </source>
</evidence>
<reference evidence="9 10" key="1">
    <citation type="submission" date="2018-08" db="EMBL/GenBank/DDBJ databases">
        <title>A genome reference for cultivated species of the human gut microbiota.</title>
        <authorList>
            <person name="Zou Y."/>
            <person name="Xue W."/>
            <person name="Luo G."/>
        </authorList>
    </citation>
    <scope>NUCLEOTIDE SEQUENCE [LARGE SCALE GENOMIC DNA]</scope>
    <source>
        <strain evidence="9 10">AM25-6</strain>
    </source>
</reference>
<evidence type="ECO:0000313" key="9">
    <source>
        <dbReference type="EMBL" id="RGD73397.1"/>
    </source>
</evidence>
<dbReference type="RefSeq" id="WP_117532653.1">
    <property type="nucleotide sequence ID" value="NZ_QUSM01000006.1"/>
</dbReference>
<comment type="similarity">
    <text evidence="5">Belongs to the SarZ family.</text>
</comment>
<dbReference type="PROSITE" id="PS50995">
    <property type="entry name" value="HTH_MARR_2"/>
    <property type="match status" value="1"/>
</dbReference>
<dbReference type="SUPFAM" id="SSF46785">
    <property type="entry name" value="Winged helix' DNA-binding domain"/>
    <property type="match status" value="1"/>
</dbReference>
<dbReference type="GO" id="GO:0005737">
    <property type="term" value="C:cytoplasm"/>
    <property type="evidence" value="ECO:0007669"/>
    <property type="project" value="UniProtKB-SubCell"/>
</dbReference>
<dbReference type="InterPro" id="IPR036390">
    <property type="entry name" value="WH_DNA-bd_sf"/>
</dbReference>
<dbReference type="SMART" id="SM00347">
    <property type="entry name" value="HTH_MARR"/>
    <property type="match status" value="1"/>
</dbReference>
<dbReference type="EMBL" id="QUSM01000006">
    <property type="protein sequence ID" value="RGD73397.1"/>
    <property type="molecule type" value="Genomic_DNA"/>
</dbReference>
<evidence type="ECO:0000256" key="6">
    <source>
        <dbReference type="ARBA" id="ARBA00047188"/>
    </source>
</evidence>
<sequence length="152" mass="17798">MNKEERILNEFLVESFNEILKVEEAALKKGKFKNLSIREMHVIEAVVKNEKQGKNTSSNIAKTLDITPGTLTISVNSLERKGYLLRERDIHDKRVINIYTTDSGKEVEENHAKFHENMVKEMLDFFPEEKRKILMEAVVELEKFFKSRKKVD</sequence>
<comment type="subcellular location">
    <subcellularLocation>
        <location evidence="1">Cytoplasm</location>
    </subcellularLocation>
</comment>
<dbReference type="GO" id="GO:0003677">
    <property type="term" value="F:DNA binding"/>
    <property type="evidence" value="ECO:0007669"/>
    <property type="project" value="UniProtKB-KW"/>
</dbReference>
<dbReference type="InterPro" id="IPR036388">
    <property type="entry name" value="WH-like_DNA-bd_sf"/>
</dbReference>
<evidence type="ECO:0000313" key="10">
    <source>
        <dbReference type="Proteomes" id="UP000261212"/>
    </source>
</evidence>
<evidence type="ECO:0000256" key="5">
    <source>
        <dbReference type="ARBA" id="ARBA00046337"/>
    </source>
</evidence>
<name>A0A3E3DVT3_9FIRM</name>